<organism evidence="7 8">
    <name type="scientific">Clostridium neonatale</name>
    <dbReference type="NCBI Taxonomy" id="137838"/>
    <lineage>
        <taxon>Bacteria</taxon>
        <taxon>Bacillati</taxon>
        <taxon>Bacillota</taxon>
        <taxon>Clostridia</taxon>
        <taxon>Eubacteriales</taxon>
        <taxon>Clostridiaceae</taxon>
        <taxon>Clostridium</taxon>
    </lineage>
</organism>
<evidence type="ECO:0000313" key="6">
    <source>
        <dbReference type="EMBL" id="CAI3687228.1"/>
    </source>
</evidence>
<dbReference type="Proteomes" id="UP000220840">
    <property type="component" value="Unassembled WGS sequence"/>
</dbReference>
<proteinExistence type="predicted"/>
<dbReference type="RefSeq" id="WP_058294093.1">
    <property type="nucleotide sequence ID" value="NZ_CAKJVD010000011.1"/>
</dbReference>
<sequence>MNISQVNVKLTGQDILSIINEFINIDGLNLEKIIIEDGIILEGSFHKGITINFSAKAEIVECENNKIFVRLAKVKILKLGVFRILRSFALKQLTKICEQFGITNEKEVAVIDINKVLKDVPYVNINIDDIYIKKNEVYVEVNNVEVSIAGTLIKKVEDEEVNEEEKSEVDLESIKKVKDNYSKGREILKNKMSDNGKKYSDYIFVLPDIVTLIYRLLKDKNVPVRTKVIISAAIAYVTVPTDMIPDRIPLIGKIDDVAVVFFALNRIVKDVPLEIIVENWEGNNDILLVLTSGLDYLINFTKAKNVESLYNVISELSTL</sequence>
<evidence type="ECO:0000313" key="8">
    <source>
        <dbReference type="Proteomes" id="UP000220840"/>
    </source>
</evidence>
<dbReference type="InterPro" id="IPR010652">
    <property type="entry name" value="DUF1232"/>
</dbReference>
<evidence type="ECO:0000256" key="4">
    <source>
        <dbReference type="ARBA" id="ARBA00023136"/>
    </source>
</evidence>
<dbReference type="Pfam" id="PF06803">
    <property type="entry name" value="DUF1232"/>
    <property type="match status" value="1"/>
</dbReference>
<feature type="domain" description="DUF1232" evidence="5">
    <location>
        <begin position="226"/>
        <end position="262"/>
    </location>
</feature>
<dbReference type="Proteomes" id="UP001189143">
    <property type="component" value="Unassembled WGS sequence"/>
</dbReference>
<keyword evidence="3" id="KW-1133">Transmembrane helix</keyword>
<dbReference type="AlphaFoldDB" id="A0A2A7ME41"/>
<reference evidence="6" key="2">
    <citation type="submission" date="2022-10" db="EMBL/GenBank/DDBJ databases">
        <authorList>
            <person name="Aires J."/>
            <person name="Mesa V."/>
        </authorList>
    </citation>
    <scope>NUCLEOTIDE SEQUENCE</scope>
    <source>
        <strain evidence="6">Clostridium neonatale JD116</strain>
    </source>
</reference>
<keyword evidence="4" id="KW-0472">Membrane</keyword>
<comment type="subcellular location">
    <subcellularLocation>
        <location evidence="1">Endomembrane system</location>
        <topology evidence="1">Multi-pass membrane protein</topology>
    </subcellularLocation>
</comment>
<evidence type="ECO:0000259" key="5">
    <source>
        <dbReference type="Pfam" id="PF06803"/>
    </source>
</evidence>
<reference evidence="7 8" key="1">
    <citation type="submission" date="2017-10" db="EMBL/GenBank/DDBJ databases">
        <title>Effective Description of Clostridium neonatale sp. nov. linked to necrotizing enterocolitis in neonates and a clarification of species assignable to the genus Clostridium (Prazmowski 1880) emend. Lawson and Rainey 2016.</title>
        <authorList>
            <person name="Bernard K."/>
            <person name="Burdz T."/>
            <person name="Wiebe D."/>
            <person name="Balcewich B."/>
            <person name="Alfa M."/>
            <person name="Bernier A.-M."/>
        </authorList>
    </citation>
    <scope>NUCLEOTIDE SEQUENCE [LARGE SCALE GENOMIC DNA]</scope>
    <source>
        <strain evidence="7 8">LCDC99A005</strain>
    </source>
</reference>
<gene>
    <name evidence="6" type="ORF">CNEO2_70104</name>
    <name evidence="7" type="ORF">CQ394_14865</name>
</gene>
<dbReference type="EMBL" id="PDCJ01000002">
    <property type="protein sequence ID" value="PEG29926.1"/>
    <property type="molecule type" value="Genomic_DNA"/>
</dbReference>
<evidence type="ECO:0000256" key="2">
    <source>
        <dbReference type="ARBA" id="ARBA00022692"/>
    </source>
</evidence>
<evidence type="ECO:0000256" key="1">
    <source>
        <dbReference type="ARBA" id="ARBA00004127"/>
    </source>
</evidence>
<accession>A0A2A7ME41</accession>
<evidence type="ECO:0000313" key="7">
    <source>
        <dbReference type="EMBL" id="PEG29926.1"/>
    </source>
</evidence>
<dbReference type="STRING" id="137838.GCA_001458595_01204"/>
<name>A0A2A7ME41_9CLOT</name>
<keyword evidence="8" id="KW-1185">Reference proteome</keyword>
<comment type="caution">
    <text evidence="7">The sequence shown here is derived from an EMBL/GenBank/DDBJ whole genome shotgun (WGS) entry which is preliminary data.</text>
</comment>
<dbReference type="OrthoDB" id="1930546at2"/>
<dbReference type="EMBL" id="CAMTCP010000281">
    <property type="protein sequence ID" value="CAI3687228.1"/>
    <property type="molecule type" value="Genomic_DNA"/>
</dbReference>
<keyword evidence="2" id="KW-0812">Transmembrane</keyword>
<evidence type="ECO:0000256" key="3">
    <source>
        <dbReference type="ARBA" id="ARBA00022989"/>
    </source>
</evidence>
<dbReference type="GO" id="GO:0012505">
    <property type="term" value="C:endomembrane system"/>
    <property type="evidence" value="ECO:0007669"/>
    <property type="project" value="UniProtKB-SubCell"/>
</dbReference>
<protein>
    <submittedName>
        <fullName evidence="7">DUF1232 domain-containing protein</fullName>
    </submittedName>
</protein>